<dbReference type="EC" id="3.1.-.-" evidence="6"/>
<evidence type="ECO:0000313" key="9">
    <source>
        <dbReference type="EMBL" id="QTE50701.1"/>
    </source>
</evidence>
<keyword evidence="1 6" id="KW-0540">Nuclease</keyword>
<evidence type="ECO:0000313" key="8">
    <source>
        <dbReference type="EMBL" id="QEM06763.1"/>
    </source>
</evidence>
<gene>
    <name evidence="8" type="ORF">DIU31_025865</name>
    <name evidence="9" type="ORF">J3L21_01555</name>
</gene>
<feature type="domain" description="DUF559" evidence="7">
    <location>
        <begin position="105"/>
        <end position="147"/>
    </location>
</feature>
<name>A0AAE6JJW7_9SPHI</name>
<dbReference type="CDD" id="cd00221">
    <property type="entry name" value="Vsr"/>
    <property type="match status" value="1"/>
</dbReference>
<evidence type="ECO:0000259" key="7">
    <source>
        <dbReference type="Pfam" id="PF04480"/>
    </source>
</evidence>
<dbReference type="Pfam" id="PF04480">
    <property type="entry name" value="DUF559"/>
    <property type="match status" value="1"/>
</dbReference>
<dbReference type="GO" id="GO:0006298">
    <property type="term" value="P:mismatch repair"/>
    <property type="evidence" value="ECO:0007669"/>
    <property type="project" value="UniProtKB-UniRule"/>
</dbReference>
<dbReference type="Gene3D" id="3.40.960.10">
    <property type="entry name" value="VSR Endonuclease"/>
    <property type="match status" value="1"/>
</dbReference>
<dbReference type="RefSeq" id="WP_112656540.1">
    <property type="nucleotide sequence ID" value="NZ_CP043451.1"/>
</dbReference>
<dbReference type="EMBL" id="CP071880">
    <property type="protein sequence ID" value="QTE50701.1"/>
    <property type="molecule type" value="Genomic_DNA"/>
</dbReference>
<proteinExistence type="inferred from homology"/>
<dbReference type="REBASE" id="367563">
    <property type="entry name" value="V.MruP2ORF25855P"/>
</dbReference>
<dbReference type="SUPFAM" id="SSF52980">
    <property type="entry name" value="Restriction endonuclease-like"/>
    <property type="match status" value="1"/>
</dbReference>
<comment type="function">
    <text evidence="6">May nick specific sequences that contain T:G mispairs resulting from m5C-deamination.</text>
</comment>
<dbReference type="GO" id="GO:0016787">
    <property type="term" value="F:hydrolase activity"/>
    <property type="evidence" value="ECO:0007669"/>
    <property type="project" value="UniProtKB-KW"/>
</dbReference>
<dbReference type="PIRSF" id="PIRSF018267">
    <property type="entry name" value="VSR_endonuc"/>
    <property type="match status" value="1"/>
</dbReference>
<dbReference type="InterPro" id="IPR007569">
    <property type="entry name" value="DUF559"/>
</dbReference>
<dbReference type="EMBL" id="CP043451">
    <property type="protein sequence ID" value="QEM06763.1"/>
    <property type="molecule type" value="Genomic_DNA"/>
</dbReference>
<keyword evidence="5 6" id="KW-0234">DNA repair</keyword>
<evidence type="ECO:0000256" key="6">
    <source>
        <dbReference type="PIRNR" id="PIRNR018267"/>
    </source>
</evidence>
<comment type="similarity">
    <text evidence="6">Belongs to the vsr family.</text>
</comment>
<evidence type="ECO:0000256" key="2">
    <source>
        <dbReference type="ARBA" id="ARBA00022759"/>
    </source>
</evidence>
<organism evidence="8 10">
    <name type="scientific">Mucilaginibacter rubeus</name>
    <dbReference type="NCBI Taxonomy" id="2027860"/>
    <lineage>
        <taxon>Bacteria</taxon>
        <taxon>Pseudomonadati</taxon>
        <taxon>Bacteroidota</taxon>
        <taxon>Sphingobacteriia</taxon>
        <taxon>Sphingobacteriales</taxon>
        <taxon>Sphingobacteriaceae</taxon>
        <taxon>Mucilaginibacter</taxon>
    </lineage>
</organism>
<evidence type="ECO:0000256" key="5">
    <source>
        <dbReference type="ARBA" id="ARBA00023204"/>
    </source>
</evidence>
<keyword evidence="11" id="KW-1185">Reference proteome</keyword>
<reference evidence="8 10" key="1">
    <citation type="submission" date="2019-08" db="EMBL/GenBank/DDBJ databases">
        <title>Comparative genome analysis confer to the adaptation heavy metal polluted environment.</title>
        <authorList>
            <person name="Li Y."/>
        </authorList>
    </citation>
    <scope>NUCLEOTIDE SEQUENCE [LARGE SCALE GENOMIC DNA]</scope>
    <source>
        <strain evidence="8 10">P2</strain>
    </source>
</reference>
<dbReference type="AlphaFoldDB" id="A0AAE6JJW7"/>
<dbReference type="NCBIfam" id="TIGR00632">
    <property type="entry name" value="vsr"/>
    <property type="match status" value="1"/>
</dbReference>
<accession>A0AAE6JJW7</accession>
<evidence type="ECO:0000313" key="11">
    <source>
        <dbReference type="Proteomes" id="UP000663940"/>
    </source>
</evidence>
<keyword evidence="3 6" id="KW-0227">DNA damage</keyword>
<dbReference type="GO" id="GO:0004519">
    <property type="term" value="F:endonuclease activity"/>
    <property type="evidence" value="ECO:0007669"/>
    <property type="project" value="UniProtKB-KW"/>
</dbReference>
<dbReference type="Pfam" id="PF03852">
    <property type="entry name" value="Vsr"/>
    <property type="match status" value="1"/>
</dbReference>
<reference evidence="9 11" key="2">
    <citation type="submission" date="2021-03" db="EMBL/GenBank/DDBJ databases">
        <title>Mucilaginibacter strains isolated from gold and copper mining confer multi heavy-metal resistance.</title>
        <authorList>
            <person name="Li Y."/>
        </authorList>
    </citation>
    <scope>NUCLEOTIDE SEQUENCE [LARGE SCALE GENOMIC DNA]</scope>
    <source>
        <strain evidence="9 11">P2-4</strain>
    </source>
</reference>
<keyword evidence="4 6" id="KW-0378">Hydrolase</keyword>
<evidence type="ECO:0000256" key="4">
    <source>
        <dbReference type="ARBA" id="ARBA00022801"/>
    </source>
</evidence>
<dbReference type="Proteomes" id="UP000663940">
    <property type="component" value="Chromosome"/>
</dbReference>
<keyword evidence="2 6" id="KW-0255">Endonuclease</keyword>
<dbReference type="InterPro" id="IPR011335">
    <property type="entry name" value="Restrct_endonuc-II-like"/>
</dbReference>
<sequence length="152" mass="18202">MNNKINVPRFKKTLGFETDNKRSVLMSKIRSKENKAEKALRKSLWNQGVRYRKNYKKLPGCPDILINKSKLIVFIDGEFWHGHNWDQKKLRIKANREFWIPKIERNMQRDQEINNLLSSLGFKVIRFWEHQVKKDLEGCTNIILNHINLKTL</sequence>
<evidence type="ECO:0000256" key="3">
    <source>
        <dbReference type="ARBA" id="ARBA00022763"/>
    </source>
</evidence>
<dbReference type="InterPro" id="IPR004603">
    <property type="entry name" value="DNA_mismatch_endonuc_vsr"/>
</dbReference>
<protein>
    <recommendedName>
        <fullName evidence="6">Very short patch repair endonuclease</fullName>
        <ecNumber evidence="6">3.1.-.-</ecNumber>
    </recommendedName>
</protein>
<evidence type="ECO:0000256" key="1">
    <source>
        <dbReference type="ARBA" id="ARBA00022722"/>
    </source>
</evidence>
<evidence type="ECO:0000313" key="10">
    <source>
        <dbReference type="Proteomes" id="UP000250557"/>
    </source>
</evidence>
<dbReference type="Proteomes" id="UP000250557">
    <property type="component" value="Chromosome"/>
</dbReference>